<dbReference type="InParanoid" id="G0PBG2"/>
<dbReference type="InterPro" id="IPR000609">
    <property type="entry name" value="7TM_GPCR_serpentine_rcpt_Srg"/>
</dbReference>
<dbReference type="AlphaFoldDB" id="G0PBG2"/>
<comment type="subcellular location">
    <subcellularLocation>
        <location evidence="1">Membrane</location>
        <topology evidence="1">Multi-pass membrane protein</topology>
    </subcellularLocation>
</comment>
<evidence type="ECO:0000256" key="7">
    <source>
        <dbReference type="SAM" id="MobiDB-lite"/>
    </source>
</evidence>
<gene>
    <name evidence="8" type="ORF">CAEBREN_32027</name>
</gene>
<keyword evidence="5 6" id="KW-0472">Membrane</keyword>
<dbReference type="SUPFAM" id="SSF53098">
    <property type="entry name" value="Ribonuclease H-like"/>
    <property type="match status" value="1"/>
</dbReference>
<dbReference type="Pfam" id="PF02118">
    <property type="entry name" value="Srg"/>
    <property type="match status" value="1"/>
</dbReference>
<dbReference type="GO" id="GO:0007606">
    <property type="term" value="P:sensory perception of chemical stimulus"/>
    <property type="evidence" value="ECO:0007669"/>
    <property type="project" value="UniProtKB-UniRule"/>
</dbReference>
<dbReference type="PANTHER" id="PTHR31114">
    <property type="entry name" value="SERPENTINE RECEPTOR CLASS GAMMA"/>
    <property type="match status" value="1"/>
</dbReference>
<evidence type="ECO:0000256" key="5">
    <source>
        <dbReference type="ARBA" id="ARBA00023136"/>
    </source>
</evidence>
<dbReference type="InterPro" id="IPR012337">
    <property type="entry name" value="RNaseH-like_sf"/>
</dbReference>
<evidence type="ECO:0000256" key="2">
    <source>
        <dbReference type="ARBA" id="ARBA00005692"/>
    </source>
</evidence>
<feature type="transmembrane region" description="Helical" evidence="6">
    <location>
        <begin position="12"/>
        <end position="37"/>
    </location>
</feature>
<reference evidence="9" key="1">
    <citation type="submission" date="2011-07" db="EMBL/GenBank/DDBJ databases">
        <authorList>
            <consortium name="Caenorhabditis brenneri Sequencing and Analysis Consortium"/>
            <person name="Wilson R.K."/>
        </authorList>
    </citation>
    <scope>NUCLEOTIDE SEQUENCE [LARGE SCALE GENOMIC DNA]</scope>
    <source>
        <strain evidence="9">PB2801</strain>
    </source>
</reference>
<feature type="compositionally biased region" description="Polar residues" evidence="7">
    <location>
        <begin position="552"/>
        <end position="563"/>
    </location>
</feature>
<dbReference type="Proteomes" id="UP000008068">
    <property type="component" value="Unassembled WGS sequence"/>
</dbReference>
<keyword evidence="9" id="KW-1185">Reference proteome</keyword>
<accession>G0PBG2</accession>
<feature type="transmembrane region" description="Helical" evidence="6">
    <location>
        <begin position="185"/>
        <end position="213"/>
    </location>
</feature>
<keyword evidence="4 6" id="KW-1133">Transmembrane helix</keyword>
<name>G0PBG2_CAEBE</name>
<comment type="similarity">
    <text evidence="2 6">Belongs to the nematode receptor-like protein srg family.</text>
</comment>
<dbReference type="eggNOG" id="ENOG502RUH2">
    <property type="taxonomic scope" value="Eukaryota"/>
</dbReference>
<dbReference type="GO" id="GO:0016020">
    <property type="term" value="C:membrane"/>
    <property type="evidence" value="ECO:0007669"/>
    <property type="project" value="UniProtKB-SubCell"/>
</dbReference>
<feature type="transmembrane region" description="Helical" evidence="6">
    <location>
        <begin position="95"/>
        <end position="120"/>
    </location>
</feature>
<dbReference type="EMBL" id="GL380210">
    <property type="protein sequence ID" value="EGT50471.1"/>
    <property type="molecule type" value="Genomic_DNA"/>
</dbReference>
<feature type="compositionally biased region" description="Polar residues" evidence="7">
    <location>
        <begin position="574"/>
        <end position="588"/>
    </location>
</feature>
<evidence type="ECO:0000256" key="6">
    <source>
        <dbReference type="RuleBase" id="RU280813"/>
    </source>
</evidence>
<evidence type="ECO:0000313" key="9">
    <source>
        <dbReference type="Proteomes" id="UP000008068"/>
    </source>
</evidence>
<dbReference type="OrthoDB" id="5871990at2759"/>
<comment type="caution">
    <text evidence="6">Lacks conserved residue(s) required for the propagation of feature annotation.</text>
</comment>
<dbReference type="InterPro" id="IPR052880">
    <property type="entry name" value="NRL-Serpentine_Class_Gamma"/>
</dbReference>
<evidence type="ECO:0000256" key="3">
    <source>
        <dbReference type="ARBA" id="ARBA00022692"/>
    </source>
</evidence>
<dbReference type="PANTHER" id="PTHR31114:SF4">
    <property type="entry name" value="SERPENTINE RECEPTOR CLASS GAMMA-RELATED"/>
    <property type="match status" value="1"/>
</dbReference>
<keyword evidence="3 6" id="KW-0812">Transmembrane</keyword>
<dbReference type="STRING" id="135651.G0PBG2"/>
<evidence type="ECO:0000256" key="4">
    <source>
        <dbReference type="ARBA" id="ARBA00022989"/>
    </source>
</evidence>
<evidence type="ECO:0000313" key="8">
    <source>
        <dbReference type="EMBL" id="EGT50471.1"/>
    </source>
</evidence>
<dbReference type="GO" id="GO:0004888">
    <property type="term" value="F:transmembrane signaling receptor activity"/>
    <property type="evidence" value="ECO:0007669"/>
    <property type="project" value="InterPro"/>
</dbReference>
<sequence length="596" mass="68837">MYLLLKFSLFYGSFSAILLLFLVFLLSCNKLFVYSFYRIIAMDLLMNLNVRSLSTIGENISFPDHILLPLSTITICAHRLSSAKFVEANKYWSRYYLLVYFGIIVFSFSMTYMLSFQQIYFDYDKKMFQMEDATEEQHRFDRIYIFCTFLFYSITIMIVGVLTLQQVREKLSFHADQHVQLIRRLSKLAVAHTILFCLYLIWLGSSLIIPFYLAIEALTVVTEVDTDTTQTSSTSRAALETLAQSFATGLIPFRFAENHEFRNFLRILDAKFAIPNGQKVKKTIERMAIEHGEFIKSELTGVKQYTILTDGYSDLRRNYQFYSLHVGYINHNFVRKILFCTLKAVEKGDADSIGVAMNDSLREAGLYFTDCSAVTCDKASPLVLLANKQGIDRLARQKGITSPLPLPLSPTRWAGLHILLERYLAHYEAVKDLSDLRQFLLKADELEKVRELADLLKPIHDGILRLEKDESFASEIIPTLYYIQKKVERKSTSLSMKLEDHIKERMIETLKNKRLLGTMLVDHRYAYDNKWEMLFTWTEAETELKIYASKLPTRSPSPIQNDSDGSEDLDSFLDASTSSQFSQANSNLPEKRKRRG</sequence>
<protein>
    <recommendedName>
        <fullName evidence="6">Serpentine receptor class gamma</fullName>
    </recommendedName>
</protein>
<feature type="transmembrane region" description="Helical" evidence="6">
    <location>
        <begin position="143"/>
        <end position="164"/>
    </location>
</feature>
<dbReference type="PROSITE" id="PS51257">
    <property type="entry name" value="PROKAR_LIPOPROTEIN"/>
    <property type="match status" value="1"/>
</dbReference>
<evidence type="ECO:0000256" key="1">
    <source>
        <dbReference type="ARBA" id="ARBA00004141"/>
    </source>
</evidence>
<feature type="region of interest" description="Disordered" evidence="7">
    <location>
        <begin position="552"/>
        <end position="596"/>
    </location>
</feature>
<dbReference type="HOGENOM" id="CLU_458007_0_0_1"/>
<proteinExistence type="inferred from homology"/>
<organism evidence="9">
    <name type="scientific">Caenorhabditis brenneri</name>
    <name type="common">Nematode worm</name>
    <dbReference type="NCBI Taxonomy" id="135651"/>
    <lineage>
        <taxon>Eukaryota</taxon>
        <taxon>Metazoa</taxon>
        <taxon>Ecdysozoa</taxon>
        <taxon>Nematoda</taxon>
        <taxon>Chromadorea</taxon>
        <taxon>Rhabditida</taxon>
        <taxon>Rhabditina</taxon>
        <taxon>Rhabditomorpha</taxon>
        <taxon>Rhabditoidea</taxon>
        <taxon>Rhabditidae</taxon>
        <taxon>Peloderinae</taxon>
        <taxon>Caenorhabditis</taxon>
    </lineage>
</organism>